<evidence type="ECO:0000313" key="1">
    <source>
        <dbReference type="Ensembl" id="ENSKMAP00000012843.1"/>
    </source>
</evidence>
<protein>
    <submittedName>
        <fullName evidence="1">Uncharacterized protein</fullName>
    </submittedName>
</protein>
<reference evidence="1" key="2">
    <citation type="submission" date="2025-09" db="UniProtKB">
        <authorList>
            <consortium name="Ensembl"/>
        </authorList>
    </citation>
    <scope>IDENTIFICATION</scope>
</reference>
<reference evidence="1" key="1">
    <citation type="submission" date="2025-08" db="UniProtKB">
        <authorList>
            <consortium name="Ensembl"/>
        </authorList>
    </citation>
    <scope>IDENTIFICATION</scope>
</reference>
<evidence type="ECO:0000313" key="2">
    <source>
        <dbReference type="Proteomes" id="UP000264800"/>
    </source>
</evidence>
<proteinExistence type="predicted"/>
<keyword evidence="2" id="KW-1185">Reference proteome</keyword>
<organism evidence="1 2">
    <name type="scientific">Kryptolebias marmoratus</name>
    <name type="common">Mangrove killifish</name>
    <name type="synonym">Rivulus marmoratus</name>
    <dbReference type="NCBI Taxonomy" id="37003"/>
    <lineage>
        <taxon>Eukaryota</taxon>
        <taxon>Metazoa</taxon>
        <taxon>Chordata</taxon>
        <taxon>Craniata</taxon>
        <taxon>Vertebrata</taxon>
        <taxon>Euteleostomi</taxon>
        <taxon>Actinopterygii</taxon>
        <taxon>Neopterygii</taxon>
        <taxon>Teleostei</taxon>
        <taxon>Neoteleostei</taxon>
        <taxon>Acanthomorphata</taxon>
        <taxon>Ovalentaria</taxon>
        <taxon>Atherinomorphae</taxon>
        <taxon>Cyprinodontiformes</taxon>
        <taxon>Rivulidae</taxon>
        <taxon>Kryptolebias</taxon>
    </lineage>
</organism>
<dbReference type="Ensembl" id="ENSKMAT00000013036.1">
    <property type="protein sequence ID" value="ENSKMAP00000012843.1"/>
    <property type="gene ID" value="ENSKMAG00000009634.1"/>
</dbReference>
<dbReference type="Proteomes" id="UP000264800">
    <property type="component" value="Unplaced"/>
</dbReference>
<dbReference type="AlphaFoldDB" id="A0A3Q3A8P9"/>
<sequence length="92" mass="10498">MLKMLRLNLCKLVSRNGHYFPIPLTPPTLAEWAARLYVKRKSPSLLTSLLPNMNSIIKAPVSFVFYCCLQSCFCFISFCKTQPVQQLAQQSL</sequence>
<accession>A0A3Q3A8P9</accession>
<name>A0A3Q3A8P9_KRYMA</name>